<keyword evidence="1" id="KW-0378">Hydrolase</keyword>
<gene>
    <name evidence="3" type="ORF">SAMN06265368_2442</name>
</gene>
<dbReference type="Proteomes" id="UP000219439">
    <property type="component" value="Unassembled WGS sequence"/>
</dbReference>
<dbReference type="InterPro" id="IPR015797">
    <property type="entry name" value="NUDIX_hydrolase-like_dom_sf"/>
</dbReference>
<dbReference type="AlphaFoldDB" id="A0A285PCB2"/>
<dbReference type="InterPro" id="IPR000086">
    <property type="entry name" value="NUDIX_hydrolase_dom"/>
</dbReference>
<protein>
    <submittedName>
        <fullName evidence="3">ADP-ribose pyrophosphatase YjhB, NUDIX family</fullName>
    </submittedName>
</protein>
<dbReference type="Pfam" id="PF00293">
    <property type="entry name" value="NUDIX"/>
    <property type="match status" value="1"/>
</dbReference>
<dbReference type="OrthoDB" id="9761969at2"/>
<evidence type="ECO:0000259" key="2">
    <source>
        <dbReference type="PROSITE" id="PS51462"/>
    </source>
</evidence>
<sequence length="139" mass="15269">MTKAPKLAALAVLIHEDQVLLVKRKNEPDAGLWGYPGGHVDLGETALEAASRELFEETSVIAEPLDYLTNFDVIEKDSDGTIKHHFLLAAVLCQYKSGTPMAQDDVSDAQWIAFDDVLTSKLAMSKDVDTLLRIALEKT</sequence>
<dbReference type="GO" id="GO:0016787">
    <property type="term" value="F:hydrolase activity"/>
    <property type="evidence" value="ECO:0007669"/>
    <property type="project" value="UniProtKB-KW"/>
</dbReference>
<dbReference type="EMBL" id="OBEL01000002">
    <property type="protein sequence ID" value="SNZ19359.1"/>
    <property type="molecule type" value="Genomic_DNA"/>
</dbReference>
<organism evidence="3 4">
    <name type="scientific">Cohaesibacter gelatinilyticus</name>
    <dbReference type="NCBI Taxonomy" id="372072"/>
    <lineage>
        <taxon>Bacteria</taxon>
        <taxon>Pseudomonadati</taxon>
        <taxon>Pseudomonadota</taxon>
        <taxon>Alphaproteobacteria</taxon>
        <taxon>Hyphomicrobiales</taxon>
        <taxon>Cohaesibacteraceae</taxon>
    </lineage>
</organism>
<evidence type="ECO:0000256" key="1">
    <source>
        <dbReference type="ARBA" id="ARBA00022801"/>
    </source>
</evidence>
<dbReference type="PANTHER" id="PTHR43736">
    <property type="entry name" value="ADP-RIBOSE PYROPHOSPHATASE"/>
    <property type="match status" value="1"/>
</dbReference>
<dbReference type="PRINTS" id="PR00502">
    <property type="entry name" value="NUDIXFAMILY"/>
</dbReference>
<accession>A0A285PCB2</accession>
<dbReference type="RefSeq" id="WP_097153714.1">
    <property type="nucleotide sequence ID" value="NZ_OBEL01000002.1"/>
</dbReference>
<proteinExistence type="predicted"/>
<dbReference type="PANTHER" id="PTHR43736:SF1">
    <property type="entry name" value="DIHYDRONEOPTERIN TRIPHOSPHATE DIPHOSPHATASE"/>
    <property type="match status" value="1"/>
</dbReference>
<dbReference type="Gene3D" id="3.90.79.10">
    <property type="entry name" value="Nucleoside Triphosphate Pyrophosphohydrolase"/>
    <property type="match status" value="1"/>
</dbReference>
<dbReference type="CDD" id="cd04673">
    <property type="entry name" value="NUDIX_ADPRase"/>
    <property type="match status" value="1"/>
</dbReference>
<evidence type="ECO:0000313" key="3">
    <source>
        <dbReference type="EMBL" id="SNZ19359.1"/>
    </source>
</evidence>
<name>A0A285PCB2_9HYPH</name>
<reference evidence="3 4" key="1">
    <citation type="submission" date="2017-09" db="EMBL/GenBank/DDBJ databases">
        <authorList>
            <person name="Ehlers B."/>
            <person name="Leendertz F.H."/>
        </authorList>
    </citation>
    <scope>NUCLEOTIDE SEQUENCE [LARGE SCALE GENOMIC DNA]</scope>
    <source>
        <strain evidence="3 4">DSM 18289</strain>
    </source>
</reference>
<dbReference type="SUPFAM" id="SSF55811">
    <property type="entry name" value="Nudix"/>
    <property type="match status" value="1"/>
</dbReference>
<evidence type="ECO:0000313" key="4">
    <source>
        <dbReference type="Proteomes" id="UP000219439"/>
    </source>
</evidence>
<dbReference type="InterPro" id="IPR020476">
    <property type="entry name" value="Nudix_hydrolase"/>
</dbReference>
<feature type="domain" description="Nudix hydrolase" evidence="2">
    <location>
        <begin position="4"/>
        <end position="136"/>
    </location>
</feature>
<keyword evidence="4" id="KW-1185">Reference proteome</keyword>
<dbReference type="PROSITE" id="PS51462">
    <property type="entry name" value="NUDIX"/>
    <property type="match status" value="1"/>
</dbReference>